<protein>
    <recommendedName>
        <fullName evidence="3">Hcy-binding domain-containing protein</fullName>
    </recommendedName>
</protein>
<dbReference type="AlphaFoldDB" id="A0A2X0QWH0"/>
<dbReference type="SUPFAM" id="SSF82282">
    <property type="entry name" value="Homocysteine S-methyltransferase"/>
    <property type="match status" value="1"/>
</dbReference>
<dbReference type="GO" id="GO:0008168">
    <property type="term" value="F:methyltransferase activity"/>
    <property type="evidence" value="ECO:0007669"/>
    <property type="project" value="UniProtKB-KW"/>
</dbReference>
<proteinExistence type="predicted"/>
<feature type="domain" description="Hcy-binding" evidence="3">
    <location>
        <begin position="1"/>
        <end position="86"/>
    </location>
</feature>
<dbReference type="InterPro" id="IPR036589">
    <property type="entry name" value="HCY_dom_sf"/>
</dbReference>
<accession>A0A2X0QWH0</accession>
<organism evidence="4">
    <name type="scientific">Candidatus Nitrotoga fabula</name>
    <dbReference type="NCBI Taxonomy" id="2182327"/>
    <lineage>
        <taxon>Bacteria</taxon>
        <taxon>Pseudomonadati</taxon>
        <taxon>Pseudomonadota</taxon>
        <taxon>Betaproteobacteria</taxon>
        <taxon>Nitrosomonadales</taxon>
        <taxon>Gallionellaceae</taxon>
        <taxon>Candidatus Nitrotoga</taxon>
    </lineage>
</organism>
<dbReference type="GO" id="GO:0032259">
    <property type="term" value="P:methylation"/>
    <property type="evidence" value="ECO:0007669"/>
    <property type="project" value="UniProtKB-KW"/>
</dbReference>
<keyword evidence="1" id="KW-0489">Methyltransferase</keyword>
<gene>
    <name evidence="4" type="ORF">NITFAB_1700</name>
</gene>
<dbReference type="Gene3D" id="3.20.20.330">
    <property type="entry name" value="Homocysteine-binding-like domain"/>
    <property type="match status" value="1"/>
</dbReference>
<dbReference type="EMBL" id="LS423452">
    <property type="protein sequence ID" value="SPS06110.1"/>
    <property type="molecule type" value="Genomic_DNA"/>
</dbReference>
<keyword evidence="2" id="KW-0808">Transferase</keyword>
<reference evidence="4" key="1">
    <citation type="submission" date="2018-05" db="EMBL/GenBank/DDBJ databases">
        <authorList>
            <person name="Lanie J.A."/>
            <person name="Ng W.-L."/>
            <person name="Kazmierczak K.M."/>
            <person name="Andrzejewski T.M."/>
            <person name="Davidsen T.M."/>
            <person name="Wayne K.J."/>
            <person name="Tettelin H."/>
            <person name="Glass J.I."/>
            <person name="Rusch D."/>
            <person name="Podicherti R."/>
            <person name="Tsui H.-C.T."/>
            <person name="Winkler M.E."/>
        </authorList>
    </citation>
    <scope>NUCLEOTIDE SEQUENCE</scope>
    <source>
        <strain evidence="4">KNB</strain>
    </source>
</reference>
<evidence type="ECO:0000256" key="1">
    <source>
        <dbReference type="ARBA" id="ARBA00022603"/>
    </source>
</evidence>
<dbReference type="InterPro" id="IPR003726">
    <property type="entry name" value="HCY_dom"/>
</dbReference>
<evidence type="ECO:0000259" key="3">
    <source>
        <dbReference type="Pfam" id="PF02574"/>
    </source>
</evidence>
<evidence type="ECO:0000256" key="2">
    <source>
        <dbReference type="ARBA" id="ARBA00022679"/>
    </source>
</evidence>
<sequence>MINCAHPTHIEHALDDHGLWLERIRGIRANASCKSHSELNDSIELDIGNPAELGIQYANLKKSLPYLNVMGGCCGTDHRHVEQIARHARSYLAVATLIISCSNKDQIHASHARKSTNL</sequence>
<evidence type="ECO:0000313" key="4">
    <source>
        <dbReference type="EMBL" id="SPS06110.1"/>
    </source>
</evidence>
<name>A0A2X0QWH0_9PROT</name>
<dbReference type="Pfam" id="PF02574">
    <property type="entry name" value="S-methyl_trans"/>
    <property type="match status" value="1"/>
</dbReference>